<feature type="compositionally biased region" description="Basic and acidic residues" evidence="1">
    <location>
        <begin position="965"/>
        <end position="981"/>
    </location>
</feature>
<organism evidence="4">
    <name type="scientific">Chromera velia CCMP2878</name>
    <dbReference type="NCBI Taxonomy" id="1169474"/>
    <lineage>
        <taxon>Eukaryota</taxon>
        <taxon>Sar</taxon>
        <taxon>Alveolata</taxon>
        <taxon>Colpodellida</taxon>
        <taxon>Chromeraceae</taxon>
        <taxon>Chromera</taxon>
    </lineage>
</organism>
<accession>A0A0G4FWA4</accession>
<evidence type="ECO:0000256" key="2">
    <source>
        <dbReference type="SAM" id="SignalP"/>
    </source>
</evidence>
<dbReference type="AlphaFoldDB" id="A0A0G4FWA4"/>
<feature type="region of interest" description="Disordered" evidence="1">
    <location>
        <begin position="684"/>
        <end position="718"/>
    </location>
</feature>
<name>A0A0G4FWA4_9ALVE</name>
<feature type="compositionally biased region" description="Low complexity" evidence="1">
    <location>
        <begin position="629"/>
        <end position="644"/>
    </location>
</feature>
<feature type="region of interest" description="Disordered" evidence="1">
    <location>
        <begin position="935"/>
        <end position="991"/>
    </location>
</feature>
<keyword evidence="2" id="KW-0732">Signal</keyword>
<feature type="compositionally biased region" description="Basic and acidic residues" evidence="1">
    <location>
        <begin position="32"/>
        <end position="41"/>
    </location>
</feature>
<reference evidence="4" key="1">
    <citation type="submission" date="2014-11" db="EMBL/GenBank/DDBJ databases">
        <authorList>
            <person name="Otto D Thomas"/>
            <person name="Naeem Raeece"/>
        </authorList>
    </citation>
    <scope>NUCLEOTIDE SEQUENCE</scope>
</reference>
<proteinExistence type="predicted"/>
<dbReference type="VEuPathDB" id="CryptoDB:Cvel_489"/>
<feature type="chain" id="PRO_5005189353" description="UVR domain-containing protein" evidence="2">
    <location>
        <begin position="22"/>
        <end position="1022"/>
    </location>
</feature>
<sequence length="1022" mass="112390">MRLPRTFIAAALFSSLPCALAFHLLSPFSPSRRSDVTRRSAEATASLETAASSSSSLPLPSVNLLPEPSTQQPKKKVQVKRSRVRFLTEDEKKKVRHLRQRVPVIRRHMKDAAARGDFSLAAQYKAISDALIREDPATGFDSRIQEAVAQQDFRRAAQLRDQREALVDQLPFPNVTTDRLACIIPGQPNAGQPNKVFTCGFSDVTTKLRDVRMMEPPSLPSSQPYPSLVWSTAWESDGKLLAQVPTEETPVGPAVWSPDENAIVCILREEERTAETLWAFDVGEVIAAAKTAELSKGGGTGVNNRGAFDAWDVFPFDEVQATRLHRSRTNMCFGITRGKRKYPHLAVSRSGQACLRIWAREKPTSISDLDGRGGTDVRVDLSGNVNILSGGDSLGRDREQTVEATVRDWLDEKGEFEMAAAHSTGRVSAPAPWFSGGTSGFVYVEGSNLVSVCARTLKKRVLRKVEGGVDVMVSPDGRKVVVVERRSVPLDYALRAACKEGDGDGGESVMMMERLESVLRQQEAHPMRDLIKEIRVSLLVGEEGWLDPVDVGPGGEEKPFDEIALCRWLPVDQKTFRELLLSDRLLLLPSSSETQGGRERRRSRERARSRRLRGEAEGDTELSSGGDGFKSSSASASEGNTGEAGETETEERKSAGGDENEGEDTPFLRLVRALRSLGEEVRRGLGRDARSSSSAFDDEEEGESGWSDQGSSKQRAAVSLESRMRAHLFESAPLHLGKFESLFFSPDSDKLLLVEGRRDLLRLHSVFHLGSLETSDEGPTEWGQQPQSAGSVRIARQVFEPVPFNRQDSLPLQMLQCHWNTMSQCQSPWLPDSLGFLIQTFDGPLVQALAKPVDALKWSLLGGWHEFEGDGEGGGAVAEESGGGSLLERFGWVGKGKVREEADEGEVTDLFGFQDSYVATGRKLAAEFDDYGRGVRRKTGSNKNKGKQRRGGTPIASLPVSVSGDRQKDKHDAESERDSMRRQAIMSSGPRTALPSVLSSFEFGKETLRGWKNGYFVLPSWS</sequence>
<dbReference type="EMBL" id="CDMZ01000662">
    <property type="protein sequence ID" value="CEM18983.1"/>
    <property type="molecule type" value="Genomic_DNA"/>
</dbReference>
<feature type="compositionally biased region" description="Basic residues" evidence="1">
    <location>
        <begin position="935"/>
        <end position="950"/>
    </location>
</feature>
<dbReference type="PROSITE" id="PS50151">
    <property type="entry name" value="UVR"/>
    <property type="match status" value="1"/>
</dbReference>
<feature type="signal peptide" evidence="2">
    <location>
        <begin position="1"/>
        <end position="21"/>
    </location>
</feature>
<evidence type="ECO:0000259" key="3">
    <source>
        <dbReference type="PROSITE" id="PS50151"/>
    </source>
</evidence>
<protein>
    <recommendedName>
        <fullName evidence="3">UVR domain-containing protein</fullName>
    </recommendedName>
</protein>
<feature type="domain" description="UVR" evidence="3">
    <location>
        <begin position="134"/>
        <end position="169"/>
    </location>
</feature>
<evidence type="ECO:0000256" key="1">
    <source>
        <dbReference type="SAM" id="MobiDB-lite"/>
    </source>
</evidence>
<feature type="compositionally biased region" description="Basic residues" evidence="1">
    <location>
        <begin position="599"/>
        <end position="611"/>
    </location>
</feature>
<gene>
    <name evidence="4" type="ORF">Cvel_489</name>
</gene>
<feature type="region of interest" description="Disordered" evidence="1">
    <location>
        <begin position="31"/>
        <end position="78"/>
    </location>
</feature>
<feature type="region of interest" description="Disordered" evidence="1">
    <location>
        <begin position="592"/>
        <end position="667"/>
    </location>
</feature>
<evidence type="ECO:0000313" key="4">
    <source>
        <dbReference type="EMBL" id="CEM18983.1"/>
    </source>
</evidence>
<feature type="compositionally biased region" description="Low complexity" evidence="1">
    <location>
        <begin position="42"/>
        <end position="72"/>
    </location>
</feature>
<dbReference type="InterPro" id="IPR001943">
    <property type="entry name" value="UVR_dom"/>
</dbReference>